<gene>
    <name evidence="2" type="ORF">ACFO8M_00205</name>
</gene>
<accession>A0ABV7PQT7</accession>
<feature type="domain" description="Ricin B lectin" evidence="1">
    <location>
        <begin position="49"/>
        <end position="185"/>
    </location>
</feature>
<dbReference type="SUPFAM" id="SSF50370">
    <property type="entry name" value="Ricin B-like lectins"/>
    <property type="match status" value="1"/>
</dbReference>
<evidence type="ECO:0000313" key="2">
    <source>
        <dbReference type="EMBL" id="MFC3490915.1"/>
    </source>
</evidence>
<protein>
    <submittedName>
        <fullName evidence="2">RICIN domain-containing protein</fullName>
    </submittedName>
</protein>
<dbReference type="RefSeq" id="WP_387968871.1">
    <property type="nucleotide sequence ID" value="NZ_JBHRWO010000002.1"/>
</dbReference>
<dbReference type="Gene3D" id="2.80.10.50">
    <property type="match status" value="3"/>
</dbReference>
<sequence>MTSAAPDLSILSRWARGLAALAAAIVLATAGLVAFQADRADAQPPSTSDWYTVQSRHSGLALDIQGVSTEPGAILTQYTNWANPNQQFRFIDVGNGYYKIQVRHSGLVLDVWNHSTADGGTIAQYTDTGDTNQQWKVTRNAEGYYSIVSRYSGKALDVRDWSTTAGSPIVQHTATGYANQQWQLNPVGSTCGADTVLADIASASVE</sequence>
<dbReference type="SMART" id="SM00458">
    <property type="entry name" value="RICIN"/>
    <property type="match status" value="1"/>
</dbReference>
<dbReference type="PROSITE" id="PS50231">
    <property type="entry name" value="RICIN_B_LECTIN"/>
    <property type="match status" value="1"/>
</dbReference>
<comment type="caution">
    <text evidence="2">The sequence shown here is derived from an EMBL/GenBank/DDBJ whole genome shotgun (WGS) entry which is preliminary data.</text>
</comment>
<reference evidence="3" key="1">
    <citation type="journal article" date="2019" name="Int. J. Syst. Evol. Microbiol.">
        <title>The Global Catalogue of Microorganisms (GCM) 10K type strain sequencing project: providing services to taxonomists for standard genome sequencing and annotation.</title>
        <authorList>
            <consortium name="The Broad Institute Genomics Platform"/>
            <consortium name="The Broad Institute Genome Sequencing Center for Infectious Disease"/>
            <person name="Wu L."/>
            <person name="Ma J."/>
        </authorList>
    </citation>
    <scope>NUCLEOTIDE SEQUENCE [LARGE SCALE GENOMIC DNA]</scope>
    <source>
        <strain evidence="3">CGMCC 4.7396</strain>
    </source>
</reference>
<dbReference type="CDD" id="cd00161">
    <property type="entry name" value="beta-trefoil_Ricin-like"/>
    <property type="match status" value="1"/>
</dbReference>
<dbReference type="EMBL" id="JBHRWO010000002">
    <property type="protein sequence ID" value="MFC3490915.1"/>
    <property type="molecule type" value="Genomic_DNA"/>
</dbReference>
<evidence type="ECO:0000259" key="1">
    <source>
        <dbReference type="SMART" id="SM00458"/>
    </source>
</evidence>
<evidence type="ECO:0000313" key="3">
    <source>
        <dbReference type="Proteomes" id="UP001595712"/>
    </source>
</evidence>
<dbReference type="InterPro" id="IPR000772">
    <property type="entry name" value="Ricin_B_lectin"/>
</dbReference>
<organism evidence="2 3">
    <name type="scientific">Glycomyces rhizosphaerae</name>
    <dbReference type="NCBI Taxonomy" id="2054422"/>
    <lineage>
        <taxon>Bacteria</taxon>
        <taxon>Bacillati</taxon>
        <taxon>Actinomycetota</taxon>
        <taxon>Actinomycetes</taxon>
        <taxon>Glycomycetales</taxon>
        <taxon>Glycomycetaceae</taxon>
        <taxon>Glycomyces</taxon>
    </lineage>
</organism>
<keyword evidence="3" id="KW-1185">Reference proteome</keyword>
<proteinExistence type="predicted"/>
<name>A0ABV7PQT7_9ACTN</name>
<dbReference type="Pfam" id="PF14200">
    <property type="entry name" value="RicinB_lectin_2"/>
    <property type="match status" value="1"/>
</dbReference>
<dbReference type="InterPro" id="IPR035992">
    <property type="entry name" value="Ricin_B-like_lectins"/>
</dbReference>
<dbReference type="Proteomes" id="UP001595712">
    <property type="component" value="Unassembled WGS sequence"/>
</dbReference>